<dbReference type="PANTHER" id="PTHR21231">
    <property type="entry name" value="XPA-BINDING PROTEIN 1-RELATED"/>
    <property type="match status" value="1"/>
</dbReference>
<evidence type="ECO:0000256" key="4">
    <source>
        <dbReference type="ARBA" id="ARBA00023134"/>
    </source>
</evidence>
<evidence type="ECO:0000256" key="1">
    <source>
        <dbReference type="ARBA" id="ARBA00005290"/>
    </source>
</evidence>
<dbReference type="AlphaFoldDB" id="A0ABD2MXJ8"/>
<keyword evidence="3 5" id="KW-0378">Hydrolase</keyword>
<evidence type="ECO:0000313" key="8">
    <source>
        <dbReference type="Proteomes" id="UP001516400"/>
    </source>
</evidence>
<protein>
    <recommendedName>
        <fullName evidence="5">GPN-loop GTPase</fullName>
        <ecNumber evidence="5">3.6.5.-</ecNumber>
    </recommendedName>
</protein>
<keyword evidence="2 5" id="KW-0547">Nucleotide-binding</keyword>
<accession>A0ABD2MXJ8</accession>
<comment type="subcellular location">
    <subcellularLocation>
        <location evidence="5">Cytoplasm</location>
    </subcellularLocation>
    <subcellularLocation>
        <location evidence="5">Nucleus</location>
    </subcellularLocation>
</comment>
<dbReference type="EC" id="3.6.5.-" evidence="5"/>
<organism evidence="7 8">
    <name type="scientific">Cryptolaemus montrouzieri</name>
    <dbReference type="NCBI Taxonomy" id="559131"/>
    <lineage>
        <taxon>Eukaryota</taxon>
        <taxon>Metazoa</taxon>
        <taxon>Ecdysozoa</taxon>
        <taxon>Arthropoda</taxon>
        <taxon>Hexapoda</taxon>
        <taxon>Insecta</taxon>
        <taxon>Pterygota</taxon>
        <taxon>Neoptera</taxon>
        <taxon>Endopterygota</taxon>
        <taxon>Coleoptera</taxon>
        <taxon>Polyphaga</taxon>
        <taxon>Cucujiformia</taxon>
        <taxon>Coccinelloidea</taxon>
        <taxon>Coccinellidae</taxon>
        <taxon>Scymninae</taxon>
        <taxon>Scymnini</taxon>
        <taxon>Cryptolaemus</taxon>
    </lineage>
</organism>
<evidence type="ECO:0000256" key="5">
    <source>
        <dbReference type="RuleBase" id="RU365059"/>
    </source>
</evidence>
<reference evidence="7 8" key="1">
    <citation type="journal article" date="2021" name="BMC Biol.">
        <title>Horizontally acquired antibacterial genes associated with adaptive radiation of ladybird beetles.</title>
        <authorList>
            <person name="Li H.S."/>
            <person name="Tang X.F."/>
            <person name="Huang Y.H."/>
            <person name="Xu Z.Y."/>
            <person name="Chen M.L."/>
            <person name="Du X.Y."/>
            <person name="Qiu B.Y."/>
            <person name="Chen P.T."/>
            <person name="Zhang W."/>
            <person name="Slipinski A."/>
            <person name="Escalona H.E."/>
            <person name="Waterhouse R.M."/>
            <person name="Zwick A."/>
            <person name="Pang H."/>
        </authorList>
    </citation>
    <scope>NUCLEOTIDE SEQUENCE [LARGE SCALE GENOMIC DNA]</scope>
    <source>
        <strain evidence="7">SYSU2018</strain>
    </source>
</reference>
<feature type="compositionally biased region" description="Basic and acidic residues" evidence="6">
    <location>
        <begin position="166"/>
        <end position="179"/>
    </location>
</feature>
<gene>
    <name evidence="7" type="ORF">HHI36_021722</name>
</gene>
<evidence type="ECO:0000256" key="2">
    <source>
        <dbReference type="ARBA" id="ARBA00022741"/>
    </source>
</evidence>
<dbReference type="PANTHER" id="PTHR21231:SF8">
    <property type="entry name" value="GPN-LOOP GTPASE 1"/>
    <property type="match status" value="1"/>
</dbReference>
<feature type="compositionally biased region" description="Acidic residues" evidence="6">
    <location>
        <begin position="135"/>
        <end position="153"/>
    </location>
</feature>
<feature type="region of interest" description="Disordered" evidence="6">
    <location>
        <begin position="123"/>
        <end position="189"/>
    </location>
</feature>
<evidence type="ECO:0000313" key="7">
    <source>
        <dbReference type="EMBL" id="KAL3271228.1"/>
    </source>
</evidence>
<comment type="function">
    <text evidence="5">Small GTPase required for proper nuclear import of RNA polymerase II (RNAPII). May act at an RNAP assembly step prior to nuclear import.</text>
</comment>
<dbReference type="GO" id="GO:0005737">
    <property type="term" value="C:cytoplasm"/>
    <property type="evidence" value="ECO:0007669"/>
    <property type="project" value="UniProtKB-SubCell"/>
</dbReference>
<comment type="subunit">
    <text evidence="5">Binds to RNA polymerase II.</text>
</comment>
<dbReference type="InterPro" id="IPR004130">
    <property type="entry name" value="Gpn"/>
</dbReference>
<dbReference type="EMBL" id="JABFTP020000042">
    <property type="protein sequence ID" value="KAL3271228.1"/>
    <property type="molecule type" value="Genomic_DNA"/>
</dbReference>
<dbReference type="Gene3D" id="3.40.50.300">
    <property type="entry name" value="P-loop containing nucleotide triphosphate hydrolases"/>
    <property type="match status" value="1"/>
</dbReference>
<comment type="caution">
    <text evidence="7">The sequence shown here is derived from an EMBL/GenBank/DDBJ whole genome shotgun (WGS) entry which is preliminary data.</text>
</comment>
<keyword evidence="5" id="KW-0963">Cytoplasm</keyword>
<evidence type="ECO:0000256" key="6">
    <source>
        <dbReference type="SAM" id="MobiDB-lite"/>
    </source>
</evidence>
<dbReference type="Proteomes" id="UP001516400">
    <property type="component" value="Unassembled WGS sequence"/>
</dbReference>
<evidence type="ECO:0000256" key="3">
    <source>
        <dbReference type="ARBA" id="ARBA00022801"/>
    </source>
</evidence>
<proteinExistence type="inferred from homology"/>
<dbReference type="SUPFAM" id="SSF52540">
    <property type="entry name" value="P-loop containing nucleoside triphosphate hydrolases"/>
    <property type="match status" value="1"/>
</dbReference>
<dbReference type="InterPro" id="IPR027417">
    <property type="entry name" value="P-loop_NTPase"/>
</dbReference>
<comment type="similarity">
    <text evidence="1 5">Belongs to the GPN-loop GTPase family.</text>
</comment>
<dbReference type="Pfam" id="PF03029">
    <property type="entry name" value="ATP_bind_1"/>
    <property type="match status" value="1"/>
</dbReference>
<keyword evidence="4 5" id="KW-0342">GTP-binding</keyword>
<keyword evidence="8" id="KW-1185">Reference proteome</keyword>
<dbReference type="GO" id="GO:0016787">
    <property type="term" value="F:hydrolase activity"/>
    <property type="evidence" value="ECO:0007669"/>
    <property type="project" value="UniProtKB-KW"/>
</dbReference>
<name>A0ABD2MXJ8_9CUCU</name>
<dbReference type="GO" id="GO:0005525">
    <property type="term" value="F:GTP binding"/>
    <property type="evidence" value="ECO:0007669"/>
    <property type="project" value="UniProtKB-KW"/>
</dbReference>
<dbReference type="GO" id="GO:0005634">
    <property type="term" value="C:nucleus"/>
    <property type="evidence" value="ECO:0007669"/>
    <property type="project" value="UniProtKB-SubCell"/>
</dbReference>
<sequence>MNKIDVVSHSYAKEWITDFESFHQALEADESYISNLTRSMALTLDEFYQGLKICGVSAATGEGIEELYKLIDEARIEYETDYRVEWEKIRAQTEEKKKENKQIQEPETSDFIEIRQRGAELSDIYLRHPANESSSDSEGEEAPYEGDPDDIETETFRKVVQQQKEMQVKRAKEAEEKKKSIASTSKATT</sequence>